<dbReference type="PROSITE" id="PS50097">
    <property type="entry name" value="BTB"/>
    <property type="match status" value="2"/>
</dbReference>
<dbReference type="CDD" id="cd18295">
    <property type="entry name" value="BTB1_POZ_ABTB1_BPOZ1"/>
    <property type="match status" value="1"/>
</dbReference>
<evidence type="ECO:0000259" key="3">
    <source>
        <dbReference type="PROSITE" id="PS50097"/>
    </source>
</evidence>
<keyword evidence="2" id="KW-0040">ANK repeat</keyword>
<reference evidence="4" key="2">
    <citation type="submission" date="2025-09" db="UniProtKB">
        <authorList>
            <consortium name="Ensembl"/>
        </authorList>
    </citation>
    <scope>IDENTIFICATION</scope>
</reference>
<dbReference type="AlphaFoldDB" id="A0A8C4Q9P6"/>
<dbReference type="SUPFAM" id="SSF54695">
    <property type="entry name" value="POZ domain"/>
    <property type="match status" value="2"/>
</dbReference>
<protein>
    <submittedName>
        <fullName evidence="4">Ankyrin repeat and BTB (POZ) domain containing 1</fullName>
    </submittedName>
</protein>
<proteinExistence type="predicted"/>
<dbReference type="CDD" id="cd18296">
    <property type="entry name" value="BTB2_POZ_ABTB1_BPOZ1"/>
    <property type="match status" value="1"/>
</dbReference>
<reference evidence="4" key="1">
    <citation type="submission" date="2025-08" db="UniProtKB">
        <authorList>
            <consortium name="Ensembl"/>
        </authorList>
    </citation>
    <scope>IDENTIFICATION</scope>
</reference>
<dbReference type="InterPro" id="IPR011333">
    <property type="entry name" value="SKP1/BTB/POZ_sf"/>
</dbReference>
<keyword evidence="1" id="KW-0677">Repeat</keyword>
<accession>A0A8C4Q9P6</accession>
<dbReference type="PANTHER" id="PTHR46231:SF1">
    <property type="entry name" value="ANKYRIN REPEAT AND BTB_POZ DOMAIN-CONTAINING PROTEIN 1"/>
    <property type="match status" value="1"/>
</dbReference>
<evidence type="ECO:0000256" key="1">
    <source>
        <dbReference type="ARBA" id="ARBA00022737"/>
    </source>
</evidence>
<dbReference type="OMA" id="EGARCIY"/>
<dbReference type="InterPro" id="IPR000210">
    <property type="entry name" value="BTB/POZ_dom"/>
</dbReference>
<dbReference type="PANTHER" id="PTHR46231">
    <property type="entry name" value="ANKYRIN REPEAT AND BTB/POZ DOMAIN-CONTAINING PROTEIN 1"/>
    <property type="match status" value="1"/>
</dbReference>
<dbReference type="Gene3D" id="3.30.710.10">
    <property type="entry name" value="Potassium Channel Kv1.1, Chain A"/>
    <property type="match status" value="2"/>
</dbReference>
<keyword evidence="5" id="KW-1185">Reference proteome</keyword>
<dbReference type="FunFam" id="3.30.710.10:FF:000063">
    <property type="entry name" value="Ankyrin repeat and BTB/POZ domain-containing protein 1"/>
    <property type="match status" value="1"/>
</dbReference>
<organism evidence="4 5">
    <name type="scientific">Eptatretus burgeri</name>
    <name type="common">Inshore hagfish</name>
    <dbReference type="NCBI Taxonomy" id="7764"/>
    <lineage>
        <taxon>Eukaryota</taxon>
        <taxon>Metazoa</taxon>
        <taxon>Chordata</taxon>
        <taxon>Craniata</taxon>
        <taxon>Vertebrata</taxon>
        <taxon>Cyclostomata</taxon>
        <taxon>Myxini</taxon>
        <taxon>Myxiniformes</taxon>
        <taxon>Myxinidae</taxon>
        <taxon>Eptatretinae</taxon>
        <taxon>Eptatretus</taxon>
    </lineage>
</organism>
<dbReference type="CDD" id="cd18497">
    <property type="entry name" value="BACK_ABTB1_BPOZ"/>
    <property type="match status" value="1"/>
</dbReference>
<dbReference type="Proteomes" id="UP000694388">
    <property type="component" value="Unplaced"/>
</dbReference>
<dbReference type="SMART" id="SM00225">
    <property type="entry name" value="BTB"/>
    <property type="match status" value="2"/>
</dbReference>
<sequence length="382" mass="43873">MRRDNYDDFLERLLEQGQYSDVTFLVHGEVFRVHRCVLCARCPYFSEMFQCKWKEKPIVSLKHPLINPAAFKAVLQYLYTGRMDIDVESIADCRRVARQCHLLELIEELEAKWKQACEFVSNKPGTCVKVISVEASNGVQLQDNLAVLADCAYPSQLRVGFGELPFDYADSFPSFPDCCFEVENYRFLCHKAFFCSRSEYFRALLEDHFCEAGELTWPVSISVIPLRNITLDVFRSLLYYIYSNSAKLTSEQAYSLLPFADMYLLPGLKRLCGKALGQVLREHSVLSVWQTARLYSLNRLEDQCSEYMAHILDRLVELEEFAEAVQEDAKAVEARQETDSIPLVDDIRYHVTSNVQTFSALEEAHLKLVALDALLARLGIEC</sequence>
<name>A0A8C4Q9P6_EPTBU</name>
<evidence type="ECO:0000313" key="5">
    <source>
        <dbReference type="Proteomes" id="UP000694388"/>
    </source>
</evidence>
<feature type="domain" description="BTB" evidence="3">
    <location>
        <begin position="20"/>
        <end position="87"/>
    </location>
</feature>
<dbReference type="GeneTree" id="ENSGT00390000017131"/>
<dbReference type="GO" id="GO:0000151">
    <property type="term" value="C:ubiquitin ligase complex"/>
    <property type="evidence" value="ECO:0007669"/>
    <property type="project" value="TreeGrafter"/>
</dbReference>
<dbReference type="InterPro" id="IPR044515">
    <property type="entry name" value="ABTB1"/>
</dbReference>
<dbReference type="Ensembl" id="ENSEBUT00000012432.1">
    <property type="protein sequence ID" value="ENSEBUP00000011856.1"/>
    <property type="gene ID" value="ENSEBUG00000007589.1"/>
</dbReference>
<feature type="domain" description="BTB" evidence="3">
    <location>
        <begin position="176"/>
        <end position="250"/>
    </location>
</feature>
<dbReference type="Pfam" id="PF00651">
    <property type="entry name" value="BTB"/>
    <property type="match status" value="2"/>
</dbReference>
<dbReference type="GO" id="GO:0005737">
    <property type="term" value="C:cytoplasm"/>
    <property type="evidence" value="ECO:0007669"/>
    <property type="project" value="TreeGrafter"/>
</dbReference>
<evidence type="ECO:0000256" key="2">
    <source>
        <dbReference type="ARBA" id="ARBA00023043"/>
    </source>
</evidence>
<evidence type="ECO:0000313" key="4">
    <source>
        <dbReference type="Ensembl" id="ENSEBUP00000011856.1"/>
    </source>
</evidence>